<dbReference type="InterPro" id="IPR001173">
    <property type="entry name" value="Glyco_trans_2-like"/>
</dbReference>
<accession>A0A3M0FXZ6</accession>
<evidence type="ECO:0000313" key="4">
    <source>
        <dbReference type="Proteomes" id="UP000281985"/>
    </source>
</evidence>
<dbReference type="AlphaFoldDB" id="A0A3M0FXZ6"/>
<dbReference type="OrthoDB" id="9815923at2"/>
<dbReference type="RefSeq" id="WP_121917717.1">
    <property type="nucleotide sequence ID" value="NZ_REFV01000010.1"/>
</dbReference>
<dbReference type="EMBL" id="REFV01000010">
    <property type="protein sequence ID" value="RMB57610.1"/>
    <property type="molecule type" value="Genomic_DNA"/>
</dbReference>
<evidence type="ECO:0000313" key="3">
    <source>
        <dbReference type="EMBL" id="RMB57610.1"/>
    </source>
</evidence>
<dbReference type="InterPro" id="IPR029044">
    <property type="entry name" value="Nucleotide-diphossugar_trans"/>
</dbReference>
<proteinExistence type="inferred from homology"/>
<keyword evidence="4" id="KW-1185">Reference proteome</keyword>
<organism evidence="3 4">
    <name type="scientific">Dokdonia sinensis</name>
    <dbReference type="NCBI Taxonomy" id="2479847"/>
    <lineage>
        <taxon>Bacteria</taxon>
        <taxon>Pseudomonadati</taxon>
        <taxon>Bacteroidota</taxon>
        <taxon>Flavobacteriia</taxon>
        <taxon>Flavobacteriales</taxon>
        <taxon>Flavobacteriaceae</taxon>
        <taxon>Dokdonia</taxon>
    </lineage>
</organism>
<comment type="caution">
    <text evidence="3">The sequence shown here is derived from an EMBL/GenBank/DDBJ whole genome shotgun (WGS) entry which is preliminary data.</text>
</comment>
<dbReference type="CDD" id="cd02511">
    <property type="entry name" value="Beta4Glucosyltransferase"/>
    <property type="match status" value="1"/>
</dbReference>
<comment type="similarity">
    <text evidence="1">Belongs to the glycosyltransferase 2 family. WaaE/KdtX subfamily.</text>
</comment>
<dbReference type="GO" id="GO:0016740">
    <property type="term" value="F:transferase activity"/>
    <property type="evidence" value="ECO:0007669"/>
    <property type="project" value="UniProtKB-KW"/>
</dbReference>
<evidence type="ECO:0000256" key="1">
    <source>
        <dbReference type="ARBA" id="ARBA00038494"/>
    </source>
</evidence>
<evidence type="ECO:0000259" key="2">
    <source>
        <dbReference type="Pfam" id="PF00535"/>
    </source>
</evidence>
<dbReference type="Pfam" id="PF00535">
    <property type="entry name" value="Glycos_transf_2"/>
    <property type="match status" value="1"/>
</dbReference>
<name>A0A3M0FXZ6_9FLAO</name>
<protein>
    <submittedName>
        <fullName evidence="3">Glycosyltransferase family 2 protein</fullName>
    </submittedName>
</protein>
<keyword evidence="3" id="KW-0808">Transferase</keyword>
<dbReference type="Proteomes" id="UP000281985">
    <property type="component" value="Unassembled WGS sequence"/>
</dbReference>
<sequence length="252" mass="29895">MEKLTAIVPTGNEEHNIREVLESVAFADEIMVVDSYSTDKTVEIAREFTDTILSRKYGYSASQKNWAIPQATHEWILLVDADERVTPELQNEIKEILKNPPTDGTVAYWIYRMNHFMGKRVKYSGWKNDKVIRLFRKSYCRYEDKMVHAEIIADGKVGYLKNKFSHNTYISLDHHIEKLNRYAAWQARDYDKKTNRLTVFHFIIKPFWGFFKHYIVQMGFRDGVVGLVISYLQAYAIWMRYAKLWLYRRGLK</sequence>
<reference evidence="3 4" key="1">
    <citation type="submission" date="2018-10" db="EMBL/GenBank/DDBJ databases">
        <title>Dokdonia luteus sp. nov., isolated from sea water.</title>
        <authorList>
            <person name="Zhou L.Y."/>
            <person name="Du Z.J."/>
        </authorList>
    </citation>
    <scope>NUCLEOTIDE SEQUENCE [LARGE SCALE GENOMIC DNA]</scope>
    <source>
        <strain evidence="3 4">SH27</strain>
    </source>
</reference>
<dbReference type="Gene3D" id="3.90.550.10">
    <property type="entry name" value="Spore Coat Polysaccharide Biosynthesis Protein SpsA, Chain A"/>
    <property type="match status" value="1"/>
</dbReference>
<dbReference type="SUPFAM" id="SSF53448">
    <property type="entry name" value="Nucleotide-diphospho-sugar transferases"/>
    <property type="match status" value="1"/>
</dbReference>
<gene>
    <name evidence="3" type="ORF">EAX61_10875</name>
</gene>
<dbReference type="PANTHER" id="PTHR43630">
    <property type="entry name" value="POLY-BETA-1,6-N-ACETYL-D-GLUCOSAMINE SYNTHASE"/>
    <property type="match status" value="1"/>
</dbReference>
<dbReference type="PANTHER" id="PTHR43630:SF2">
    <property type="entry name" value="GLYCOSYLTRANSFERASE"/>
    <property type="match status" value="1"/>
</dbReference>
<feature type="domain" description="Glycosyltransferase 2-like" evidence="2">
    <location>
        <begin position="6"/>
        <end position="112"/>
    </location>
</feature>